<dbReference type="Pfam" id="PF04828">
    <property type="entry name" value="GFA"/>
    <property type="match status" value="1"/>
</dbReference>
<dbReference type="SUPFAM" id="SSF51316">
    <property type="entry name" value="Mss4-like"/>
    <property type="match status" value="1"/>
</dbReference>
<evidence type="ECO:0000313" key="8">
    <source>
        <dbReference type="Proteomes" id="UP000813461"/>
    </source>
</evidence>
<organism evidence="7 8">
    <name type="scientific">Paraphoma chrysanthemicola</name>
    <dbReference type="NCBI Taxonomy" id="798071"/>
    <lineage>
        <taxon>Eukaryota</taxon>
        <taxon>Fungi</taxon>
        <taxon>Dikarya</taxon>
        <taxon>Ascomycota</taxon>
        <taxon>Pezizomycotina</taxon>
        <taxon>Dothideomycetes</taxon>
        <taxon>Pleosporomycetidae</taxon>
        <taxon>Pleosporales</taxon>
        <taxon>Pleosporineae</taxon>
        <taxon>Phaeosphaeriaceae</taxon>
        <taxon>Paraphoma</taxon>
    </lineage>
</organism>
<feature type="region of interest" description="Disordered" evidence="5">
    <location>
        <begin position="1"/>
        <end position="27"/>
    </location>
</feature>
<feature type="domain" description="CENP-V/GFA" evidence="6">
    <location>
        <begin position="33"/>
        <end position="166"/>
    </location>
</feature>
<sequence>MSAPAVPPTQDAGAGPAGPKTSTAPKAKPFPSISGSCLCNAVRYRLLTSPLFCYACHCPDCKRITGSAFGLFLQIETYYIQILSQTRPVYVSQTRHTGVVSRHVECPKCKIELWGNNGIGAAIADLRVGSLDFPGLFEPDIHSFVESKIEWLTLPEGARTVPRDYDYKDFWPKSSLKRLDICLERVAEATQAGIAKAVLQGGDDAAGDGEKTPTAVEFGEGEAEDDEAFEKRFAETEKKLQERLEKLRVKLEEEEGKNGGADRAKGHTGLENLTAQLNIAGNKESKEEGTGDEIKKGNASS</sequence>
<dbReference type="PANTHER" id="PTHR33337">
    <property type="entry name" value="GFA DOMAIN-CONTAINING PROTEIN"/>
    <property type="match status" value="1"/>
</dbReference>
<keyword evidence="8" id="KW-1185">Reference proteome</keyword>
<evidence type="ECO:0000256" key="4">
    <source>
        <dbReference type="ARBA" id="ARBA00023239"/>
    </source>
</evidence>
<keyword evidence="2" id="KW-0479">Metal-binding</keyword>
<feature type="region of interest" description="Disordered" evidence="5">
    <location>
        <begin position="250"/>
        <end position="301"/>
    </location>
</feature>
<dbReference type="Gene3D" id="3.90.1590.10">
    <property type="entry name" value="glutathione-dependent formaldehyde- activating enzyme (gfa)"/>
    <property type="match status" value="1"/>
</dbReference>
<comment type="caution">
    <text evidence="7">The sequence shown here is derived from an EMBL/GenBank/DDBJ whole genome shotgun (WGS) entry which is preliminary data.</text>
</comment>
<dbReference type="EMBL" id="JAGMVJ010000003">
    <property type="protein sequence ID" value="KAH7092367.1"/>
    <property type="molecule type" value="Genomic_DNA"/>
</dbReference>
<evidence type="ECO:0000256" key="5">
    <source>
        <dbReference type="SAM" id="MobiDB-lite"/>
    </source>
</evidence>
<name>A0A8K0RDI4_9PLEO</name>
<dbReference type="GO" id="GO:0016846">
    <property type="term" value="F:carbon-sulfur lyase activity"/>
    <property type="evidence" value="ECO:0007669"/>
    <property type="project" value="InterPro"/>
</dbReference>
<proteinExistence type="inferred from homology"/>
<evidence type="ECO:0000256" key="2">
    <source>
        <dbReference type="ARBA" id="ARBA00022723"/>
    </source>
</evidence>
<dbReference type="PANTHER" id="PTHR33337:SF33">
    <property type="entry name" value="CENP-V_GFA DOMAIN-CONTAINING PROTEIN"/>
    <property type="match status" value="1"/>
</dbReference>
<evidence type="ECO:0000313" key="7">
    <source>
        <dbReference type="EMBL" id="KAH7092367.1"/>
    </source>
</evidence>
<evidence type="ECO:0000256" key="1">
    <source>
        <dbReference type="ARBA" id="ARBA00005495"/>
    </source>
</evidence>
<gene>
    <name evidence="7" type="ORF">FB567DRAFT_517095</name>
</gene>
<dbReference type="InterPro" id="IPR011057">
    <property type="entry name" value="Mss4-like_sf"/>
</dbReference>
<reference evidence="7" key="1">
    <citation type="journal article" date="2021" name="Nat. Commun.">
        <title>Genetic determinants of endophytism in the Arabidopsis root mycobiome.</title>
        <authorList>
            <person name="Mesny F."/>
            <person name="Miyauchi S."/>
            <person name="Thiergart T."/>
            <person name="Pickel B."/>
            <person name="Atanasova L."/>
            <person name="Karlsson M."/>
            <person name="Huettel B."/>
            <person name="Barry K.W."/>
            <person name="Haridas S."/>
            <person name="Chen C."/>
            <person name="Bauer D."/>
            <person name="Andreopoulos W."/>
            <person name="Pangilinan J."/>
            <person name="LaButti K."/>
            <person name="Riley R."/>
            <person name="Lipzen A."/>
            <person name="Clum A."/>
            <person name="Drula E."/>
            <person name="Henrissat B."/>
            <person name="Kohler A."/>
            <person name="Grigoriev I.V."/>
            <person name="Martin F.M."/>
            <person name="Hacquard S."/>
        </authorList>
    </citation>
    <scope>NUCLEOTIDE SEQUENCE</scope>
    <source>
        <strain evidence="7">MPI-SDFR-AT-0120</strain>
    </source>
</reference>
<dbReference type="InterPro" id="IPR006913">
    <property type="entry name" value="CENP-V/GFA"/>
</dbReference>
<dbReference type="AlphaFoldDB" id="A0A8K0RDI4"/>
<protein>
    <submittedName>
        <fullName evidence="7">Mss4-like protein</fullName>
    </submittedName>
</protein>
<keyword evidence="3" id="KW-0862">Zinc</keyword>
<accession>A0A8K0RDI4</accession>
<comment type="similarity">
    <text evidence="1">Belongs to the Gfa family.</text>
</comment>
<evidence type="ECO:0000256" key="3">
    <source>
        <dbReference type="ARBA" id="ARBA00022833"/>
    </source>
</evidence>
<dbReference type="Proteomes" id="UP000813461">
    <property type="component" value="Unassembled WGS sequence"/>
</dbReference>
<feature type="compositionally biased region" description="Basic and acidic residues" evidence="5">
    <location>
        <begin position="250"/>
        <end position="265"/>
    </location>
</feature>
<evidence type="ECO:0000259" key="6">
    <source>
        <dbReference type="PROSITE" id="PS51891"/>
    </source>
</evidence>
<keyword evidence="4" id="KW-0456">Lyase</keyword>
<dbReference type="OrthoDB" id="2212170at2759"/>
<dbReference type="PROSITE" id="PS51891">
    <property type="entry name" value="CENP_V_GFA"/>
    <property type="match status" value="1"/>
</dbReference>
<feature type="compositionally biased region" description="Basic and acidic residues" evidence="5">
    <location>
        <begin position="283"/>
        <end position="301"/>
    </location>
</feature>
<dbReference type="GO" id="GO:0046872">
    <property type="term" value="F:metal ion binding"/>
    <property type="evidence" value="ECO:0007669"/>
    <property type="project" value="UniProtKB-KW"/>
</dbReference>